<keyword evidence="2" id="KW-0238">DNA-binding</keyword>
<name>A0AA95NHV1_9BURK</name>
<sequence length="132" mass="13768">MQLLPLRLTPGADLRPALADALRAQGWDSAFVVAGIGSLSEARLRYAGEPAEAVLAGPLEILSLAGSLGADGAHLHMAVADASGRVVGGHVGLLGNLIRTTAEILLAPLPDWQLTRAYDGRTGFKELVVRPR</sequence>
<dbReference type="SUPFAM" id="SSF117856">
    <property type="entry name" value="AF0104/ALDC/Ptd012-like"/>
    <property type="match status" value="1"/>
</dbReference>
<evidence type="ECO:0000313" key="3">
    <source>
        <dbReference type="Proteomes" id="UP001177769"/>
    </source>
</evidence>
<accession>A0AA95NHV1</accession>
<dbReference type="GO" id="GO:0003677">
    <property type="term" value="F:DNA binding"/>
    <property type="evidence" value="ECO:0007669"/>
    <property type="project" value="UniProtKB-KW"/>
</dbReference>
<dbReference type="AlphaFoldDB" id="A0AA95NHV1"/>
<gene>
    <name evidence="2" type="ORF">PFX98_09680</name>
</gene>
<dbReference type="Gene3D" id="3.30.1330.80">
    <property type="entry name" value="Hypothetical protein, similar to alpha- acetolactate decarboxylase, domain 2"/>
    <property type="match status" value="1"/>
</dbReference>
<protein>
    <submittedName>
        <fullName evidence="2">DNA-binding protein</fullName>
    </submittedName>
</protein>
<evidence type="ECO:0000259" key="1">
    <source>
        <dbReference type="PROSITE" id="PS51742"/>
    </source>
</evidence>
<dbReference type="KEGG" id="pais:PFX98_09680"/>
<keyword evidence="3" id="KW-1185">Reference proteome</keyword>
<dbReference type="Proteomes" id="UP001177769">
    <property type="component" value="Chromosome"/>
</dbReference>
<evidence type="ECO:0000313" key="2">
    <source>
        <dbReference type="EMBL" id="WIT13873.1"/>
    </source>
</evidence>
<dbReference type="InterPro" id="IPR005175">
    <property type="entry name" value="PPC_dom"/>
</dbReference>
<dbReference type="PANTHER" id="PTHR34988">
    <property type="entry name" value="PROTEIN, PUTATIVE-RELATED"/>
    <property type="match status" value="1"/>
</dbReference>
<organism evidence="2 3">
    <name type="scientific">Paucibacter sediminis</name>
    <dbReference type="NCBI Taxonomy" id="3019553"/>
    <lineage>
        <taxon>Bacteria</taxon>
        <taxon>Pseudomonadati</taxon>
        <taxon>Pseudomonadota</taxon>
        <taxon>Betaproteobacteria</taxon>
        <taxon>Burkholderiales</taxon>
        <taxon>Sphaerotilaceae</taxon>
        <taxon>Roseateles</taxon>
    </lineage>
</organism>
<dbReference type="PROSITE" id="PS51742">
    <property type="entry name" value="PPC"/>
    <property type="match status" value="1"/>
</dbReference>
<proteinExistence type="predicted"/>
<feature type="domain" description="PPC" evidence="1">
    <location>
        <begin position="1"/>
        <end position="130"/>
    </location>
</feature>
<reference evidence="2" key="1">
    <citation type="submission" date="2023-01" db="EMBL/GenBank/DDBJ databases">
        <title>Whole genome sequence of Paucibacter sp. S2-9 isolated from pond sediment.</title>
        <authorList>
            <person name="Jung J.Y."/>
        </authorList>
    </citation>
    <scope>NUCLEOTIDE SEQUENCE</scope>
    <source>
        <strain evidence="2">S2-9</strain>
    </source>
</reference>
<dbReference type="Pfam" id="PF03479">
    <property type="entry name" value="PCC"/>
    <property type="match status" value="1"/>
</dbReference>
<dbReference type="CDD" id="cd11378">
    <property type="entry name" value="DUF296"/>
    <property type="match status" value="1"/>
</dbReference>
<dbReference type="PANTHER" id="PTHR34988:SF1">
    <property type="entry name" value="DNA-BINDING PROTEIN"/>
    <property type="match status" value="1"/>
</dbReference>
<dbReference type="RefSeq" id="WP_285234992.1">
    <property type="nucleotide sequence ID" value="NZ_CP116346.1"/>
</dbReference>
<dbReference type="EMBL" id="CP116346">
    <property type="protein sequence ID" value="WIT13873.1"/>
    <property type="molecule type" value="Genomic_DNA"/>
</dbReference>